<protein>
    <submittedName>
        <fullName evidence="11">ATP-binding cassette transporter</fullName>
    </submittedName>
</protein>
<dbReference type="InterPro" id="IPR011527">
    <property type="entry name" value="ABC1_TM_dom"/>
</dbReference>
<evidence type="ECO:0000256" key="1">
    <source>
        <dbReference type="ARBA" id="ARBA00004141"/>
    </source>
</evidence>
<dbReference type="Pfam" id="PF00664">
    <property type="entry name" value="ABC_membrane"/>
    <property type="match status" value="2"/>
</dbReference>
<evidence type="ECO:0000256" key="2">
    <source>
        <dbReference type="ARBA" id="ARBA00022448"/>
    </source>
</evidence>
<dbReference type="OrthoDB" id="6500128at2759"/>
<keyword evidence="5 11" id="KW-0067">ATP-binding</keyword>
<comment type="subcellular location">
    <subcellularLocation>
        <location evidence="1">Membrane</location>
        <topology evidence="1">Multi-pass membrane protein</topology>
    </subcellularLocation>
</comment>
<feature type="transmembrane region" description="Helical" evidence="8">
    <location>
        <begin position="480"/>
        <end position="499"/>
    </location>
</feature>
<keyword evidence="6 8" id="KW-1133">Transmembrane helix</keyword>
<dbReference type="FunFam" id="3.40.50.300:FF:000838">
    <property type="entry name" value="ABC multidrug transporter (Eurofung)"/>
    <property type="match status" value="1"/>
</dbReference>
<dbReference type="PANTHER" id="PTHR24223:SF356">
    <property type="entry name" value="ATP-BINDING CASSETTE TRANSPORTER ABC4"/>
    <property type="match status" value="1"/>
</dbReference>
<dbReference type="InterPro" id="IPR003439">
    <property type="entry name" value="ABC_transporter-like_ATP-bd"/>
</dbReference>
<feature type="transmembrane region" description="Helical" evidence="8">
    <location>
        <begin position="323"/>
        <end position="344"/>
    </location>
</feature>
<dbReference type="PROSITE" id="PS00211">
    <property type="entry name" value="ABC_TRANSPORTER_1"/>
    <property type="match status" value="1"/>
</dbReference>
<evidence type="ECO:0000256" key="4">
    <source>
        <dbReference type="ARBA" id="ARBA00022741"/>
    </source>
</evidence>
<feature type="transmembrane region" description="Helical" evidence="8">
    <location>
        <begin position="1090"/>
        <end position="1119"/>
    </location>
</feature>
<feature type="domain" description="ABC transmembrane type-1" evidence="10">
    <location>
        <begin position="963"/>
        <end position="1174"/>
    </location>
</feature>
<keyword evidence="3 8" id="KW-0812">Transmembrane</keyword>
<organism evidence="11 12">
    <name type="scientific">Mycena venus</name>
    <dbReference type="NCBI Taxonomy" id="2733690"/>
    <lineage>
        <taxon>Eukaryota</taxon>
        <taxon>Fungi</taxon>
        <taxon>Dikarya</taxon>
        <taxon>Basidiomycota</taxon>
        <taxon>Agaricomycotina</taxon>
        <taxon>Agaricomycetes</taxon>
        <taxon>Agaricomycetidae</taxon>
        <taxon>Agaricales</taxon>
        <taxon>Marasmiineae</taxon>
        <taxon>Mycenaceae</taxon>
        <taxon>Mycena</taxon>
    </lineage>
</organism>
<dbReference type="InterPro" id="IPR027417">
    <property type="entry name" value="P-loop_NTPase"/>
</dbReference>
<feature type="domain" description="ABC transporter" evidence="9">
    <location>
        <begin position="1288"/>
        <end position="1525"/>
    </location>
</feature>
<dbReference type="InterPro" id="IPR050173">
    <property type="entry name" value="ABC_transporter_C-like"/>
</dbReference>
<feature type="transmembrane region" description="Helical" evidence="8">
    <location>
        <begin position="39"/>
        <end position="59"/>
    </location>
</feature>
<feature type="domain" description="ABC transporter" evidence="9">
    <location>
        <begin position="659"/>
        <end position="908"/>
    </location>
</feature>
<dbReference type="CDD" id="cd03250">
    <property type="entry name" value="ABCC_MRP_domain1"/>
    <property type="match status" value="1"/>
</dbReference>
<dbReference type="CDD" id="cd18596">
    <property type="entry name" value="ABC_6TM_VMR1_D1_like"/>
    <property type="match status" value="1"/>
</dbReference>
<accession>A0A8H6Z1X5</accession>
<keyword evidence="12" id="KW-1185">Reference proteome</keyword>
<name>A0A8H6Z1X5_9AGAR</name>
<feature type="domain" description="ABC transmembrane type-1" evidence="10">
    <location>
        <begin position="326"/>
        <end position="610"/>
    </location>
</feature>
<dbReference type="Pfam" id="PF00005">
    <property type="entry name" value="ABC_tran"/>
    <property type="match status" value="2"/>
</dbReference>
<keyword evidence="2" id="KW-0813">Transport</keyword>
<dbReference type="PROSITE" id="PS50929">
    <property type="entry name" value="ABC_TM1F"/>
    <property type="match status" value="2"/>
</dbReference>
<evidence type="ECO:0000259" key="9">
    <source>
        <dbReference type="PROSITE" id="PS50893"/>
    </source>
</evidence>
<feature type="transmembrane region" description="Helical" evidence="8">
    <location>
        <begin position="356"/>
        <end position="376"/>
    </location>
</feature>
<reference evidence="11" key="1">
    <citation type="submission" date="2020-05" db="EMBL/GenBank/DDBJ databases">
        <title>Mycena genomes resolve the evolution of fungal bioluminescence.</title>
        <authorList>
            <person name="Tsai I.J."/>
        </authorList>
    </citation>
    <scope>NUCLEOTIDE SEQUENCE</scope>
    <source>
        <strain evidence="11">CCC161011</strain>
    </source>
</reference>
<feature type="transmembrane region" description="Helical" evidence="8">
    <location>
        <begin position="456"/>
        <end position="474"/>
    </location>
</feature>
<dbReference type="GO" id="GO:0005524">
    <property type="term" value="F:ATP binding"/>
    <property type="evidence" value="ECO:0007669"/>
    <property type="project" value="UniProtKB-KW"/>
</dbReference>
<dbReference type="PANTHER" id="PTHR24223">
    <property type="entry name" value="ATP-BINDING CASSETTE SUB-FAMILY C"/>
    <property type="match status" value="1"/>
</dbReference>
<dbReference type="EMBL" id="JACAZI010000002">
    <property type="protein sequence ID" value="KAF7368881.1"/>
    <property type="molecule type" value="Genomic_DNA"/>
</dbReference>
<dbReference type="InterPro" id="IPR017871">
    <property type="entry name" value="ABC_transporter-like_CS"/>
</dbReference>
<feature type="transmembrane region" description="Helical" evidence="8">
    <location>
        <begin position="178"/>
        <end position="198"/>
    </location>
</feature>
<dbReference type="CDD" id="cd18604">
    <property type="entry name" value="ABC_6TM_VMR1_D2_like"/>
    <property type="match status" value="1"/>
</dbReference>
<dbReference type="PROSITE" id="PS50893">
    <property type="entry name" value="ABC_TRANSPORTER_2"/>
    <property type="match status" value="2"/>
</dbReference>
<feature type="transmembrane region" description="Helical" evidence="8">
    <location>
        <begin position="142"/>
        <end position="166"/>
    </location>
</feature>
<dbReference type="SUPFAM" id="SSF90123">
    <property type="entry name" value="ABC transporter transmembrane region"/>
    <property type="match status" value="2"/>
</dbReference>
<feature type="transmembrane region" description="Helical" evidence="8">
    <location>
        <begin position="103"/>
        <end position="122"/>
    </location>
</feature>
<feature type="transmembrane region" description="Helical" evidence="8">
    <location>
        <begin position="997"/>
        <end position="1022"/>
    </location>
</feature>
<comment type="caution">
    <text evidence="11">The sequence shown here is derived from an EMBL/GenBank/DDBJ whole genome shotgun (WGS) entry which is preliminary data.</text>
</comment>
<feature type="transmembrane region" description="Helical" evidence="8">
    <location>
        <begin position="250"/>
        <end position="272"/>
    </location>
</feature>
<proteinExistence type="predicted"/>
<evidence type="ECO:0000259" key="10">
    <source>
        <dbReference type="PROSITE" id="PS50929"/>
    </source>
</evidence>
<dbReference type="GO" id="GO:0016887">
    <property type="term" value="F:ATP hydrolysis activity"/>
    <property type="evidence" value="ECO:0007669"/>
    <property type="project" value="InterPro"/>
</dbReference>
<dbReference type="Proteomes" id="UP000620124">
    <property type="component" value="Unassembled WGS sequence"/>
</dbReference>
<evidence type="ECO:0000256" key="7">
    <source>
        <dbReference type="ARBA" id="ARBA00023136"/>
    </source>
</evidence>
<evidence type="ECO:0000256" key="3">
    <source>
        <dbReference type="ARBA" id="ARBA00022692"/>
    </source>
</evidence>
<dbReference type="SMART" id="SM00382">
    <property type="entry name" value="AAA"/>
    <property type="match status" value="2"/>
</dbReference>
<feature type="transmembrane region" description="Helical" evidence="8">
    <location>
        <begin position="559"/>
        <end position="581"/>
    </location>
</feature>
<dbReference type="GO" id="GO:0140359">
    <property type="term" value="F:ABC-type transporter activity"/>
    <property type="evidence" value="ECO:0007669"/>
    <property type="project" value="InterPro"/>
</dbReference>
<evidence type="ECO:0000313" key="12">
    <source>
        <dbReference type="Proteomes" id="UP000620124"/>
    </source>
</evidence>
<feature type="transmembrane region" description="Helical" evidence="8">
    <location>
        <begin position="210"/>
        <end position="229"/>
    </location>
</feature>
<dbReference type="InterPro" id="IPR003593">
    <property type="entry name" value="AAA+_ATPase"/>
</dbReference>
<keyword evidence="7 8" id="KW-0472">Membrane</keyword>
<evidence type="ECO:0000256" key="6">
    <source>
        <dbReference type="ARBA" id="ARBA00022989"/>
    </source>
</evidence>
<evidence type="ECO:0000256" key="8">
    <source>
        <dbReference type="SAM" id="Phobius"/>
    </source>
</evidence>
<dbReference type="SUPFAM" id="SSF52540">
    <property type="entry name" value="P-loop containing nucleoside triphosphate hydrolases"/>
    <property type="match status" value="2"/>
</dbReference>
<dbReference type="Gene3D" id="3.40.50.300">
    <property type="entry name" value="P-loop containing nucleotide triphosphate hydrolases"/>
    <property type="match status" value="2"/>
</dbReference>
<dbReference type="GO" id="GO:0016020">
    <property type="term" value="C:membrane"/>
    <property type="evidence" value="ECO:0007669"/>
    <property type="project" value="UniProtKB-SubCell"/>
</dbReference>
<dbReference type="Gene3D" id="1.20.1560.10">
    <property type="entry name" value="ABC transporter type 1, transmembrane domain"/>
    <property type="match status" value="2"/>
</dbReference>
<feature type="transmembrane region" description="Helical" evidence="8">
    <location>
        <begin position="382"/>
        <end position="403"/>
    </location>
</feature>
<dbReference type="InterPro" id="IPR036640">
    <property type="entry name" value="ABC1_TM_sf"/>
</dbReference>
<evidence type="ECO:0000256" key="5">
    <source>
        <dbReference type="ARBA" id="ARBA00022840"/>
    </source>
</evidence>
<gene>
    <name evidence="11" type="ORF">MVEN_00213900</name>
</gene>
<keyword evidence="4" id="KW-0547">Nucleotide-binding</keyword>
<sequence>MMVWQVFVDTVDSLTWDFVSSSTLDVATPTNNNPWSDTLIIPLCVGSLSMVTLLLSILWESGLGRAVLKTRPLEAVETRSDSSGQSTGHITKHGDKAIFAFKITRLIGCLVLLGISTAALILDVDEDEDSPSPSSRIKHHRYLQSGMCGLFFYATLLAISSLSFGVRWNRATSRHLNTVMLCTFLVYFFRDVFPLATFSLAPKDLWEGQLLWPKVMMLFAVSVIIPVAIPRQYIPLDPKKPMTVVNPEQTASIFSIVFYFFLDPIIALAYRIPHLDFEQLPPLCDYDDAAYLKAKAFPYLDVFASKERRHVFFGFIWIFRWKILSMAVLLVIAGLSNFVSPLAINKLLAYLEDPNANAFMKPWFWILLLFLGPLAYTLTFELSTFIGIRIEAHIYALVMQLVFEHALRIRVKAETAKTPHDAASGTSSDKASANLAGKINTLLTVDRNNIGQALDAMLLVLVPIQVVGSVVFLYQLFGWSAFVGMGAMLALFPLPGYLAKMQSSVQNRALEKTDARVQIVSETMSVLRMIKMLGWEKQVHRRIAEKRQEELTWVWWRKVLMTASFILNSLVPIATMLVTYAPQTVIMKEDLSAAKVFSSIAVFDILRSQLWLCFVGISRGVKGKVSLDRLNDFLQNTELLDSFTSKDITVLDEPTSELIGFRDAMFTWSNDEQIDGALTPSSRRFILKIEGELFFKPGFNIVVGPTGSGKTSLLMALLGEMYMIPSSPASWFNLPRTKGVSYAAQESWVLNDTIKNNILFNTPMDAERYKKVLYQCCLERDLELFDAGDETEVGEKGLTLSGGQKARVTLARAIYADTQVLLLDDILAALDVHTAKWIVEKCLTGDLIRNRTVILVTHNVALTSKIADFVVSVGLDGRVHIRDSVSDALAKDEALTQQLRKDQAILETAAQEIDSTPSADGPEKSDGKLIMAEEIEYGHVSWDALNMFFSAHSAGKVFLFFTGLTVVMLLTALAGRFETWYMGYWASQYGKGTPVPVFKYIVNFSLIVLVDMIVTCLAYIYFSLGSFNASKEIHTQLLNSIVGTTFRWLDTTPTSRITARFTADIDAIDDSLSEGFWDLTHSSLTLLTRLLSIVIFTPLFFIPGAVVGIVGICIGRIYMASQLSVKRELSNARAPVLGHIGATIGGLASVRAYNAQDTSIQISIDQINRLTRLGHAHVCKLEPMDFYSHGSVLLVMDSSTAAIANCHPKPFSVLFSYTTSLAYYMVYFQSHRPSNTGFTLNMAIGFSGSILNWVRCLERVKQYIEIEQEAKATLDGVPPAYWPANGSISVDNLSARYSPDGPKVLHDISFNIRSGERVGIVGRTGSGKSSLTLALLRCIFTEGTVYYDGLSTSALNLDALRANITVIPQVPELVAGSLRSNLDPFGQLDDAVLNDALRAAGLSALQEELEDGKLTLDSEIAAGGSNLSVGQRQIIALGRAIVRGSKLLILDEATSAIDYKTDAIIQTSLRTELPKDTTCLIVAHRLQSVMDADKIIVLDAGHIVEFDSPKVLLKNEQGMLRALVDGSGDKDTLYQIVVA</sequence>
<evidence type="ECO:0000313" key="11">
    <source>
        <dbReference type="EMBL" id="KAF7368881.1"/>
    </source>
</evidence>
<dbReference type="CDD" id="cd03244">
    <property type="entry name" value="ABCC_MRP_domain2"/>
    <property type="match status" value="1"/>
</dbReference>
<feature type="transmembrane region" description="Helical" evidence="8">
    <location>
        <begin position="957"/>
        <end position="977"/>
    </location>
</feature>